<reference evidence="10" key="1">
    <citation type="submission" date="2015-09" db="EMBL/GenBank/DDBJ databases">
        <authorList>
            <person name="Wibberg D."/>
        </authorList>
    </citation>
    <scope>NUCLEOTIDE SEQUENCE [LARGE SCALE GENOMIC DNA]</scope>
    <source>
        <strain evidence="10">SD1D</strain>
    </source>
</reference>
<evidence type="ECO:0000256" key="3">
    <source>
        <dbReference type="ARBA" id="ARBA00022448"/>
    </source>
</evidence>
<dbReference type="InterPro" id="IPR037294">
    <property type="entry name" value="ABC_BtuC-like"/>
</dbReference>
<evidence type="ECO:0000313" key="10">
    <source>
        <dbReference type="Proteomes" id="UP000196053"/>
    </source>
</evidence>
<sequence>MDKLAFAGTFILGAFIISLVLSYDMNILALGDDTSKSLGLKVATLRFTFLILGAVLAGSAISFAGLIGFVGLIIPHVSRLFVGYDNRVLLPVSALLGSIFTIFCDLLARVLFAPFEIPVGIILSFLGGPFFIYLLIKGKRGQLYD</sequence>
<dbReference type="Proteomes" id="UP000196053">
    <property type="component" value="Chromosome I"/>
</dbReference>
<evidence type="ECO:0000256" key="2">
    <source>
        <dbReference type="ARBA" id="ARBA00007935"/>
    </source>
</evidence>
<dbReference type="Pfam" id="PF01032">
    <property type="entry name" value="FecCD"/>
    <property type="match status" value="1"/>
</dbReference>
<organism evidence="9 10">
    <name type="scientific">Herbinix luporum</name>
    <dbReference type="NCBI Taxonomy" id="1679721"/>
    <lineage>
        <taxon>Bacteria</taxon>
        <taxon>Bacillati</taxon>
        <taxon>Bacillota</taxon>
        <taxon>Clostridia</taxon>
        <taxon>Lachnospirales</taxon>
        <taxon>Lachnospiraceae</taxon>
        <taxon>Herbinix</taxon>
    </lineage>
</organism>
<evidence type="ECO:0000256" key="1">
    <source>
        <dbReference type="ARBA" id="ARBA00004651"/>
    </source>
</evidence>
<dbReference type="KEGG" id="hsd:SD1D_1304"/>
<keyword evidence="3" id="KW-0813">Transport</keyword>
<dbReference type="EMBL" id="LN879430">
    <property type="protein sequence ID" value="CUH92850.1"/>
    <property type="molecule type" value="Genomic_DNA"/>
</dbReference>
<evidence type="ECO:0000256" key="4">
    <source>
        <dbReference type="ARBA" id="ARBA00022475"/>
    </source>
</evidence>
<dbReference type="PANTHER" id="PTHR30472:SF25">
    <property type="entry name" value="ABC TRANSPORTER PERMEASE PROTEIN MJ0876-RELATED"/>
    <property type="match status" value="1"/>
</dbReference>
<evidence type="ECO:0000256" key="8">
    <source>
        <dbReference type="SAM" id="Phobius"/>
    </source>
</evidence>
<proteinExistence type="inferred from homology"/>
<protein>
    <submittedName>
        <fullName evidence="9">Putative membrane protein</fullName>
    </submittedName>
</protein>
<evidence type="ECO:0000256" key="5">
    <source>
        <dbReference type="ARBA" id="ARBA00022692"/>
    </source>
</evidence>
<keyword evidence="4" id="KW-1003">Cell membrane</keyword>
<dbReference type="GO" id="GO:0005886">
    <property type="term" value="C:plasma membrane"/>
    <property type="evidence" value="ECO:0007669"/>
    <property type="project" value="UniProtKB-SubCell"/>
</dbReference>
<comment type="similarity">
    <text evidence="2">Belongs to the binding-protein-dependent transport system permease family. FecCD subfamily.</text>
</comment>
<dbReference type="GO" id="GO:0022857">
    <property type="term" value="F:transmembrane transporter activity"/>
    <property type="evidence" value="ECO:0007669"/>
    <property type="project" value="InterPro"/>
</dbReference>
<evidence type="ECO:0000313" key="9">
    <source>
        <dbReference type="EMBL" id="CUH92850.1"/>
    </source>
</evidence>
<feature type="transmembrane region" description="Helical" evidence="8">
    <location>
        <begin position="46"/>
        <end position="76"/>
    </location>
</feature>
<keyword evidence="5 8" id="KW-0812">Transmembrane</keyword>
<evidence type="ECO:0000256" key="7">
    <source>
        <dbReference type="ARBA" id="ARBA00023136"/>
    </source>
</evidence>
<name>A0A0K8J5V5_9FIRM</name>
<keyword evidence="7 8" id="KW-0472">Membrane</keyword>
<gene>
    <name evidence="9" type="ORF">SD1D_1304</name>
</gene>
<dbReference type="AlphaFoldDB" id="A0A0K8J5V5"/>
<evidence type="ECO:0000256" key="6">
    <source>
        <dbReference type="ARBA" id="ARBA00022989"/>
    </source>
</evidence>
<keyword evidence="6 8" id="KW-1133">Transmembrane helix</keyword>
<keyword evidence="10" id="KW-1185">Reference proteome</keyword>
<feature type="transmembrane region" description="Helical" evidence="8">
    <location>
        <begin position="117"/>
        <end position="136"/>
    </location>
</feature>
<dbReference type="Gene3D" id="1.10.3470.10">
    <property type="entry name" value="ABC transporter involved in vitamin B12 uptake, BtuC"/>
    <property type="match status" value="1"/>
</dbReference>
<feature type="transmembrane region" description="Helical" evidence="8">
    <location>
        <begin position="88"/>
        <end position="111"/>
    </location>
</feature>
<dbReference type="InterPro" id="IPR000522">
    <property type="entry name" value="ABC_transptr_permease_BtuC"/>
</dbReference>
<comment type="subcellular location">
    <subcellularLocation>
        <location evidence="1">Cell membrane</location>
        <topology evidence="1">Multi-pass membrane protein</topology>
    </subcellularLocation>
</comment>
<dbReference type="PANTHER" id="PTHR30472">
    <property type="entry name" value="FERRIC ENTEROBACTIN TRANSPORT SYSTEM PERMEASE PROTEIN"/>
    <property type="match status" value="1"/>
</dbReference>
<dbReference type="SUPFAM" id="SSF81345">
    <property type="entry name" value="ABC transporter involved in vitamin B12 uptake, BtuC"/>
    <property type="match status" value="1"/>
</dbReference>
<accession>A0A0K8J5V5</accession>